<keyword evidence="3" id="KW-1185">Reference proteome</keyword>
<dbReference type="OrthoDB" id="10547268at2759"/>
<accession>B0DFE9</accession>
<proteinExistence type="predicted"/>
<name>B0DFE9_LACBS</name>
<gene>
    <name evidence="2" type="ORF">LACBIDRAFT_299780</name>
</gene>
<sequence length="110" mass="12307">MATTAHYWRHLHMNKRPRGRCDNAAHLCCIVSLPCRWQRRGNEGSLLWVILCAMSPDDERDCPPPTLAIDDHHHSPRSGDDCDGPPLPTTTDNSLQGATPLSATWQPNNE</sequence>
<dbReference type="GeneID" id="6078190"/>
<dbReference type="Proteomes" id="UP000001194">
    <property type="component" value="Unassembled WGS sequence"/>
</dbReference>
<feature type="compositionally biased region" description="Basic and acidic residues" evidence="1">
    <location>
        <begin position="69"/>
        <end position="80"/>
    </location>
</feature>
<organism evidence="3">
    <name type="scientific">Laccaria bicolor (strain S238N-H82 / ATCC MYA-4686)</name>
    <name type="common">Bicoloured deceiver</name>
    <name type="synonym">Laccaria laccata var. bicolor</name>
    <dbReference type="NCBI Taxonomy" id="486041"/>
    <lineage>
        <taxon>Eukaryota</taxon>
        <taxon>Fungi</taxon>
        <taxon>Dikarya</taxon>
        <taxon>Basidiomycota</taxon>
        <taxon>Agaricomycotina</taxon>
        <taxon>Agaricomycetes</taxon>
        <taxon>Agaricomycetidae</taxon>
        <taxon>Agaricales</taxon>
        <taxon>Agaricineae</taxon>
        <taxon>Hydnangiaceae</taxon>
        <taxon>Laccaria</taxon>
    </lineage>
</organism>
<evidence type="ECO:0000313" key="3">
    <source>
        <dbReference type="Proteomes" id="UP000001194"/>
    </source>
</evidence>
<dbReference type="InParanoid" id="B0DFE9"/>
<dbReference type="HOGENOM" id="CLU_2171512_0_0_1"/>
<feature type="region of interest" description="Disordered" evidence="1">
    <location>
        <begin position="62"/>
        <end position="110"/>
    </location>
</feature>
<protein>
    <submittedName>
        <fullName evidence="2">Predicted protein</fullName>
    </submittedName>
</protein>
<dbReference type="AlphaFoldDB" id="B0DFE9"/>
<dbReference type="KEGG" id="lbc:LACBIDRAFT_299780"/>
<dbReference type="RefSeq" id="XP_001882700.1">
    <property type="nucleotide sequence ID" value="XM_001882665.1"/>
</dbReference>
<evidence type="ECO:0000313" key="2">
    <source>
        <dbReference type="EMBL" id="EDR06853.1"/>
    </source>
</evidence>
<evidence type="ECO:0000256" key="1">
    <source>
        <dbReference type="SAM" id="MobiDB-lite"/>
    </source>
</evidence>
<feature type="compositionally biased region" description="Polar residues" evidence="1">
    <location>
        <begin position="89"/>
        <end position="110"/>
    </location>
</feature>
<dbReference type="EMBL" id="DS547107">
    <property type="protein sequence ID" value="EDR06853.1"/>
    <property type="molecule type" value="Genomic_DNA"/>
</dbReference>
<reference evidence="2 3" key="1">
    <citation type="journal article" date="2008" name="Nature">
        <title>The genome of Laccaria bicolor provides insights into mycorrhizal symbiosis.</title>
        <authorList>
            <person name="Martin F."/>
            <person name="Aerts A."/>
            <person name="Ahren D."/>
            <person name="Brun A."/>
            <person name="Danchin E.G.J."/>
            <person name="Duchaussoy F."/>
            <person name="Gibon J."/>
            <person name="Kohler A."/>
            <person name="Lindquist E."/>
            <person name="Pereda V."/>
            <person name="Salamov A."/>
            <person name="Shapiro H.J."/>
            <person name="Wuyts J."/>
            <person name="Blaudez D."/>
            <person name="Buee M."/>
            <person name="Brokstein P."/>
            <person name="Canbaeck B."/>
            <person name="Cohen D."/>
            <person name="Courty P.E."/>
            <person name="Coutinho P.M."/>
            <person name="Delaruelle C."/>
            <person name="Detter J.C."/>
            <person name="Deveau A."/>
            <person name="DiFazio S."/>
            <person name="Duplessis S."/>
            <person name="Fraissinet-Tachet L."/>
            <person name="Lucic E."/>
            <person name="Frey-Klett P."/>
            <person name="Fourrey C."/>
            <person name="Feussner I."/>
            <person name="Gay G."/>
            <person name="Grimwood J."/>
            <person name="Hoegger P.J."/>
            <person name="Jain P."/>
            <person name="Kilaru S."/>
            <person name="Labbe J."/>
            <person name="Lin Y.C."/>
            <person name="Legue V."/>
            <person name="Le Tacon F."/>
            <person name="Marmeisse R."/>
            <person name="Melayah D."/>
            <person name="Montanini B."/>
            <person name="Muratet M."/>
            <person name="Nehls U."/>
            <person name="Niculita-Hirzel H."/>
            <person name="Oudot-Le Secq M.P."/>
            <person name="Peter M."/>
            <person name="Quesneville H."/>
            <person name="Rajashekar B."/>
            <person name="Reich M."/>
            <person name="Rouhier N."/>
            <person name="Schmutz J."/>
            <person name="Yin T."/>
            <person name="Chalot M."/>
            <person name="Henrissat B."/>
            <person name="Kuees U."/>
            <person name="Lucas S."/>
            <person name="Van de Peer Y."/>
            <person name="Podila G.K."/>
            <person name="Polle A."/>
            <person name="Pukkila P.J."/>
            <person name="Richardson P.M."/>
            <person name="Rouze P."/>
            <person name="Sanders I.R."/>
            <person name="Stajich J.E."/>
            <person name="Tunlid A."/>
            <person name="Tuskan G."/>
            <person name="Grigoriev I.V."/>
        </authorList>
    </citation>
    <scope>NUCLEOTIDE SEQUENCE [LARGE SCALE GENOMIC DNA]</scope>
    <source>
        <strain evidence="3">S238N-H82 / ATCC MYA-4686</strain>
    </source>
</reference>